<keyword evidence="4" id="KW-1185">Reference proteome</keyword>
<proteinExistence type="inferred from homology"/>
<accession>A0AAV5IYF0</accession>
<dbReference type="EMBL" id="BPVZ01000022">
    <property type="protein sequence ID" value="GKV04954.1"/>
    <property type="molecule type" value="Genomic_DNA"/>
</dbReference>
<dbReference type="FunFam" id="1.20.1310.10:FF:000025">
    <property type="entry name" value="Cullin-1, putative"/>
    <property type="match status" value="1"/>
</dbReference>
<dbReference type="InterPro" id="IPR045093">
    <property type="entry name" value="Cullin"/>
</dbReference>
<evidence type="ECO:0000313" key="4">
    <source>
        <dbReference type="Proteomes" id="UP001054252"/>
    </source>
</evidence>
<dbReference type="Pfam" id="PF00888">
    <property type="entry name" value="Cullin"/>
    <property type="match status" value="1"/>
</dbReference>
<name>A0AAV5IYF0_9ROSI</name>
<dbReference type="Proteomes" id="UP001054252">
    <property type="component" value="Unassembled WGS sequence"/>
</dbReference>
<evidence type="ECO:0000256" key="1">
    <source>
        <dbReference type="ARBA" id="ARBA00006019"/>
    </source>
</evidence>
<sequence>MKKKKKQKIFLNLALGSNEPCTWVRLGTQHLGSFGNPAPGFQGTLHLGSNEPRGACWVYNYVKDKVRDAVIKLIDKEREGEQVDRALLKNVLGIFVDIGMGQMEQYEKDFESSFLNDTGGYYSRKASIWILEDSCPDYMLKSEECLKKERERVSHYLHLSSEPKLVEKVQQELLVVFAGQLLEKEHSGCRELLRDDKVDDLSRMYRLYHKIPKGLEQVANVFKQHVTNEGTDLVQQAEDAASSQMKQTPGQDYCCNWSVPQPLKYIFDGAPSSVSTKRHAFSG</sequence>
<dbReference type="SUPFAM" id="SSF74788">
    <property type="entry name" value="Cullin repeat-like"/>
    <property type="match status" value="1"/>
</dbReference>
<dbReference type="Gene3D" id="1.20.1310.10">
    <property type="entry name" value="Cullin Repeats"/>
    <property type="match status" value="2"/>
</dbReference>
<gene>
    <name evidence="3" type="ORF">SLEP1_g17031</name>
</gene>
<dbReference type="GO" id="GO:0006511">
    <property type="term" value="P:ubiquitin-dependent protein catabolic process"/>
    <property type="evidence" value="ECO:0007669"/>
    <property type="project" value="InterPro"/>
</dbReference>
<feature type="domain" description="Cullin N-terminal" evidence="2">
    <location>
        <begin position="61"/>
        <end position="245"/>
    </location>
</feature>
<dbReference type="AlphaFoldDB" id="A0AAV5IYF0"/>
<protein>
    <recommendedName>
        <fullName evidence="2">Cullin N-terminal domain-containing protein</fullName>
    </recommendedName>
</protein>
<dbReference type="InterPro" id="IPR016159">
    <property type="entry name" value="Cullin_repeat-like_dom_sf"/>
</dbReference>
<reference evidence="3 4" key="1">
    <citation type="journal article" date="2021" name="Commun. Biol.">
        <title>The genome of Shorea leprosula (Dipterocarpaceae) highlights the ecological relevance of drought in aseasonal tropical rainforests.</title>
        <authorList>
            <person name="Ng K.K.S."/>
            <person name="Kobayashi M.J."/>
            <person name="Fawcett J.A."/>
            <person name="Hatakeyama M."/>
            <person name="Paape T."/>
            <person name="Ng C.H."/>
            <person name="Ang C.C."/>
            <person name="Tnah L.H."/>
            <person name="Lee C.T."/>
            <person name="Nishiyama T."/>
            <person name="Sese J."/>
            <person name="O'Brien M.J."/>
            <person name="Copetti D."/>
            <person name="Mohd Noor M.I."/>
            <person name="Ong R.C."/>
            <person name="Putra M."/>
            <person name="Sireger I.Z."/>
            <person name="Indrioko S."/>
            <person name="Kosugi Y."/>
            <person name="Izuno A."/>
            <person name="Isagi Y."/>
            <person name="Lee S.L."/>
            <person name="Shimizu K.K."/>
        </authorList>
    </citation>
    <scope>NUCLEOTIDE SEQUENCE [LARGE SCALE GENOMIC DNA]</scope>
    <source>
        <strain evidence="3">214</strain>
    </source>
</reference>
<dbReference type="GO" id="GO:0031625">
    <property type="term" value="F:ubiquitin protein ligase binding"/>
    <property type="evidence" value="ECO:0007669"/>
    <property type="project" value="InterPro"/>
</dbReference>
<comment type="similarity">
    <text evidence="1">Belongs to the cullin family.</text>
</comment>
<dbReference type="InterPro" id="IPR001373">
    <property type="entry name" value="Cullin_N"/>
</dbReference>
<organism evidence="3 4">
    <name type="scientific">Rubroshorea leprosula</name>
    <dbReference type="NCBI Taxonomy" id="152421"/>
    <lineage>
        <taxon>Eukaryota</taxon>
        <taxon>Viridiplantae</taxon>
        <taxon>Streptophyta</taxon>
        <taxon>Embryophyta</taxon>
        <taxon>Tracheophyta</taxon>
        <taxon>Spermatophyta</taxon>
        <taxon>Magnoliopsida</taxon>
        <taxon>eudicotyledons</taxon>
        <taxon>Gunneridae</taxon>
        <taxon>Pentapetalae</taxon>
        <taxon>rosids</taxon>
        <taxon>malvids</taxon>
        <taxon>Malvales</taxon>
        <taxon>Dipterocarpaceae</taxon>
        <taxon>Rubroshorea</taxon>
    </lineage>
</organism>
<evidence type="ECO:0000259" key="2">
    <source>
        <dbReference type="Pfam" id="PF00888"/>
    </source>
</evidence>
<evidence type="ECO:0000313" key="3">
    <source>
        <dbReference type="EMBL" id="GKV04954.1"/>
    </source>
</evidence>
<comment type="caution">
    <text evidence="3">The sequence shown here is derived from an EMBL/GenBank/DDBJ whole genome shotgun (WGS) entry which is preliminary data.</text>
</comment>
<dbReference type="PANTHER" id="PTHR11932">
    <property type="entry name" value="CULLIN"/>
    <property type="match status" value="1"/>
</dbReference>